<gene>
    <name evidence="1" type="ORF">DHETER_LOCUS13167</name>
</gene>
<dbReference type="EMBL" id="CAJVPU010034885">
    <property type="protein sequence ID" value="CAG8726486.1"/>
    <property type="molecule type" value="Genomic_DNA"/>
</dbReference>
<organism evidence="1 2">
    <name type="scientific">Dentiscutata heterogama</name>
    <dbReference type="NCBI Taxonomy" id="1316150"/>
    <lineage>
        <taxon>Eukaryota</taxon>
        <taxon>Fungi</taxon>
        <taxon>Fungi incertae sedis</taxon>
        <taxon>Mucoromycota</taxon>
        <taxon>Glomeromycotina</taxon>
        <taxon>Glomeromycetes</taxon>
        <taxon>Diversisporales</taxon>
        <taxon>Gigasporaceae</taxon>
        <taxon>Dentiscutata</taxon>
    </lineage>
</organism>
<comment type="caution">
    <text evidence="1">The sequence shown here is derived from an EMBL/GenBank/DDBJ whole genome shotgun (WGS) entry which is preliminary data.</text>
</comment>
<feature type="non-terminal residue" evidence="1">
    <location>
        <position position="166"/>
    </location>
</feature>
<evidence type="ECO:0000313" key="1">
    <source>
        <dbReference type="EMBL" id="CAG8726486.1"/>
    </source>
</evidence>
<protein>
    <submittedName>
        <fullName evidence="1">10783_t:CDS:1</fullName>
    </submittedName>
</protein>
<dbReference type="Proteomes" id="UP000789702">
    <property type="component" value="Unassembled WGS sequence"/>
</dbReference>
<keyword evidence="2" id="KW-1185">Reference proteome</keyword>
<feature type="non-terminal residue" evidence="1">
    <location>
        <position position="1"/>
    </location>
</feature>
<evidence type="ECO:0000313" key="2">
    <source>
        <dbReference type="Proteomes" id="UP000789702"/>
    </source>
</evidence>
<reference evidence="1" key="1">
    <citation type="submission" date="2021-06" db="EMBL/GenBank/DDBJ databases">
        <authorList>
            <person name="Kallberg Y."/>
            <person name="Tangrot J."/>
            <person name="Rosling A."/>
        </authorList>
    </citation>
    <scope>NUCLEOTIDE SEQUENCE</scope>
    <source>
        <strain evidence="1">IL203A</strain>
    </source>
</reference>
<proteinExistence type="predicted"/>
<accession>A0ACA9PZ85</accession>
<sequence>ELGITSMAQMVWHKKNEIPEISDQQFVQYYLSNKEFDNYPEIKKEIIELFRKEYITWREMFLLSVENNLKTHKIKQNYFGKIRNKIKEKYNILRKEEFKLTFDFVKRSPPLIHITIFETQLGEDDFQNIIEDPNHVPTLDLQQSIATNENYYYGQKLFFDPDKYTF</sequence>
<name>A0ACA9PZ85_9GLOM</name>